<keyword evidence="11" id="KW-1185">Reference proteome</keyword>
<dbReference type="GO" id="GO:0140359">
    <property type="term" value="F:ABC-type transporter activity"/>
    <property type="evidence" value="ECO:0007669"/>
    <property type="project" value="InterPro"/>
</dbReference>
<evidence type="ECO:0000259" key="9">
    <source>
        <dbReference type="PROSITE" id="PS51012"/>
    </source>
</evidence>
<keyword evidence="5 8" id="KW-0812">Transmembrane</keyword>
<reference evidence="10 11" key="1">
    <citation type="submission" date="2019-08" db="EMBL/GenBank/DDBJ databases">
        <title>Deep-cultivation of Planctomycetes and their phenomic and genomic characterization uncovers novel biology.</title>
        <authorList>
            <person name="Wiegand S."/>
            <person name="Jogler M."/>
            <person name="Boedeker C."/>
            <person name="Pinto D."/>
            <person name="Vollmers J."/>
            <person name="Rivas-Marin E."/>
            <person name="Kohn T."/>
            <person name="Peeters S.H."/>
            <person name="Heuer A."/>
            <person name="Rast P."/>
            <person name="Oberbeckmann S."/>
            <person name="Bunk B."/>
            <person name="Jeske O."/>
            <person name="Meyerdierks A."/>
            <person name="Storesund J.E."/>
            <person name="Kallscheuer N."/>
            <person name="Luecker S."/>
            <person name="Lage O.M."/>
            <person name="Pohl T."/>
            <person name="Merkel B.J."/>
            <person name="Hornburger P."/>
            <person name="Mueller R.-W."/>
            <person name="Bruemmer F."/>
            <person name="Labrenz M."/>
            <person name="Spormann A.M."/>
            <person name="Op den Camp H."/>
            <person name="Overmann J."/>
            <person name="Amann R."/>
            <person name="Jetten M.S.M."/>
            <person name="Mascher T."/>
            <person name="Medema M.H."/>
            <person name="Devos D.P."/>
            <person name="Kaster A.-K."/>
            <person name="Ovreas L."/>
            <person name="Rohde M."/>
            <person name="Galperin M.Y."/>
            <person name="Jogler C."/>
        </authorList>
    </citation>
    <scope>NUCLEOTIDE SEQUENCE [LARGE SCALE GENOMIC DNA]</scope>
    <source>
        <strain evidence="10 11">OJF2</strain>
    </source>
</reference>
<evidence type="ECO:0000256" key="8">
    <source>
        <dbReference type="SAM" id="Phobius"/>
    </source>
</evidence>
<evidence type="ECO:0000313" key="10">
    <source>
        <dbReference type="EMBL" id="QEH32306.1"/>
    </source>
</evidence>
<evidence type="ECO:0000256" key="5">
    <source>
        <dbReference type="ARBA" id="ARBA00022692"/>
    </source>
</evidence>
<feature type="transmembrane region" description="Helical" evidence="8">
    <location>
        <begin position="190"/>
        <end position="212"/>
    </location>
</feature>
<evidence type="ECO:0000256" key="1">
    <source>
        <dbReference type="ARBA" id="ARBA00004651"/>
    </source>
</evidence>
<feature type="transmembrane region" description="Helical" evidence="8">
    <location>
        <begin position="32"/>
        <end position="52"/>
    </location>
</feature>
<dbReference type="GO" id="GO:0005886">
    <property type="term" value="C:plasma membrane"/>
    <property type="evidence" value="ECO:0007669"/>
    <property type="project" value="UniProtKB-SubCell"/>
</dbReference>
<protein>
    <submittedName>
        <fullName evidence="10">Inner membrane transport permease YbhS</fullName>
    </submittedName>
</protein>
<evidence type="ECO:0000256" key="4">
    <source>
        <dbReference type="ARBA" id="ARBA00022475"/>
    </source>
</evidence>
<dbReference type="PANTHER" id="PTHR30294">
    <property type="entry name" value="MEMBRANE COMPONENT OF ABC TRANSPORTER YHHJ-RELATED"/>
    <property type="match status" value="1"/>
</dbReference>
<feature type="transmembrane region" description="Helical" evidence="8">
    <location>
        <begin position="238"/>
        <end position="260"/>
    </location>
</feature>
<feature type="transmembrane region" description="Helical" evidence="8">
    <location>
        <begin position="296"/>
        <end position="318"/>
    </location>
</feature>
<dbReference type="InterPro" id="IPR051449">
    <property type="entry name" value="ABC-2_transporter_component"/>
</dbReference>
<evidence type="ECO:0000256" key="7">
    <source>
        <dbReference type="ARBA" id="ARBA00023136"/>
    </source>
</evidence>
<evidence type="ECO:0000256" key="6">
    <source>
        <dbReference type="ARBA" id="ARBA00022989"/>
    </source>
</evidence>
<sequence>MSGIAGAGASLLRVRALVRKECLQILRDPSAFLIAGALPLLLLFIFGTGVSLDLRRVRLAVVVEQPSPEASSLVDAFRNSPYFDVRFARHRGEVDVDLVDGRLAGIVVLRGDFAERLGRGEEAPIQVIVDGSDPNTAALVQGYVQGVWQGWVVQESTSRASLADRPTAHPRLSAEPRFWFNANLDSRASLLPGAVAINLTLIGTLLTALVVAREWERGTMESLLSTPARRWEMLVGKIVPYLGLGLIAMAVSVAAAVWLFDVPFRGSVGALVALSLAYLATMLTLGLLISTKTRNQFVACQAALIAGFLPAFELSGFVFEIDAMPAPIRLLTRILPPRYFVSSLQTIFLAGDVPSILIPNGLVLLAFATLFLTLLVRSTPSRLE</sequence>
<proteinExistence type="inferred from homology"/>
<feature type="transmembrane region" description="Helical" evidence="8">
    <location>
        <begin position="267"/>
        <end position="290"/>
    </location>
</feature>
<keyword evidence="4" id="KW-1003">Cell membrane</keyword>
<dbReference type="OrthoDB" id="9776218at2"/>
<name>A0A5B9VV50_9BACT</name>
<gene>
    <name evidence="10" type="primary">ybhS</name>
    <name evidence="10" type="ORF">OJF2_07760</name>
</gene>
<keyword evidence="3" id="KW-0813">Transport</keyword>
<evidence type="ECO:0000256" key="3">
    <source>
        <dbReference type="ARBA" id="ARBA00022448"/>
    </source>
</evidence>
<dbReference type="EMBL" id="CP042997">
    <property type="protein sequence ID" value="QEH32306.1"/>
    <property type="molecule type" value="Genomic_DNA"/>
</dbReference>
<dbReference type="PANTHER" id="PTHR30294:SF29">
    <property type="entry name" value="MULTIDRUG ABC TRANSPORTER PERMEASE YBHS-RELATED"/>
    <property type="match status" value="1"/>
</dbReference>
<comment type="similarity">
    <text evidence="2">Belongs to the ABC-2 integral membrane protein family.</text>
</comment>
<feature type="domain" description="ABC transmembrane type-2" evidence="9">
    <location>
        <begin position="137"/>
        <end position="382"/>
    </location>
</feature>
<keyword evidence="6 8" id="KW-1133">Transmembrane helix</keyword>
<evidence type="ECO:0000313" key="11">
    <source>
        <dbReference type="Proteomes" id="UP000324233"/>
    </source>
</evidence>
<evidence type="ECO:0000256" key="2">
    <source>
        <dbReference type="ARBA" id="ARBA00007783"/>
    </source>
</evidence>
<dbReference type="Pfam" id="PF12698">
    <property type="entry name" value="ABC2_membrane_3"/>
    <property type="match status" value="1"/>
</dbReference>
<dbReference type="PROSITE" id="PS51012">
    <property type="entry name" value="ABC_TM2"/>
    <property type="match status" value="1"/>
</dbReference>
<dbReference type="KEGG" id="agv:OJF2_07760"/>
<dbReference type="AlphaFoldDB" id="A0A5B9VV50"/>
<comment type="subcellular location">
    <subcellularLocation>
        <location evidence="1">Cell membrane</location>
        <topology evidence="1">Multi-pass membrane protein</topology>
    </subcellularLocation>
</comment>
<keyword evidence="7 8" id="KW-0472">Membrane</keyword>
<organism evidence="10 11">
    <name type="scientific">Aquisphaera giovannonii</name>
    <dbReference type="NCBI Taxonomy" id="406548"/>
    <lineage>
        <taxon>Bacteria</taxon>
        <taxon>Pseudomonadati</taxon>
        <taxon>Planctomycetota</taxon>
        <taxon>Planctomycetia</taxon>
        <taxon>Isosphaerales</taxon>
        <taxon>Isosphaeraceae</taxon>
        <taxon>Aquisphaera</taxon>
    </lineage>
</organism>
<dbReference type="InterPro" id="IPR047817">
    <property type="entry name" value="ABC2_TM_bact-type"/>
</dbReference>
<accession>A0A5B9VV50</accession>
<dbReference type="RefSeq" id="WP_148591386.1">
    <property type="nucleotide sequence ID" value="NZ_CP042997.1"/>
</dbReference>
<feature type="transmembrane region" description="Helical" evidence="8">
    <location>
        <begin position="356"/>
        <end position="376"/>
    </location>
</feature>
<dbReference type="InterPro" id="IPR013525">
    <property type="entry name" value="ABC2_TM"/>
</dbReference>
<dbReference type="Proteomes" id="UP000324233">
    <property type="component" value="Chromosome"/>
</dbReference>